<dbReference type="Gene3D" id="3.40.1280.10">
    <property type="match status" value="1"/>
</dbReference>
<keyword evidence="3 5" id="KW-0949">S-adenosyl-L-methionine</keyword>
<organism evidence="6 7">
    <name type="scientific">PS1 clade bacterium</name>
    <dbReference type="NCBI Taxonomy" id="2175152"/>
    <lineage>
        <taxon>Bacteria</taxon>
        <taxon>Pseudomonadati</taxon>
        <taxon>Pseudomonadota</taxon>
        <taxon>Alphaproteobacteria</taxon>
        <taxon>PS1 clade</taxon>
    </lineage>
</organism>
<dbReference type="PIRSF" id="PIRSF004505">
    <property type="entry name" value="MT_bac"/>
    <property type="match status" value="1"/>
</dbReference>
<keyword evidence="5" id="KW-0963">Cytoplasm</keyword>
<comment type="catalytic activity">
    <reaction evidence="5">
        <text>pseudouridine(1915) in 23S rRNA + S-adenosyl-L-methionine = N(3)-methylpseudouridine(1915) in 23S rRNA + S-adenosyl-L-homocysteine + H(+)</text>
        <dbReference type="Rhea" id="RHEA:42752"/>
        <dbReference type="Rhea" id="RHEA-COMP:10221"/>
        <dbReference type="Rhea" id="RHEA-COMP:10222"/>
        <dbReference type="ChEBI" id="CHEBI:15378"/>
        <dbReference type="ChEBI" id="CHEBI:57856"/>
        <dbReference type="ChEBI" id="CHEBI:59789"/>
        <dbReference type="ChEBI" id="CHEBI:65314"/>
        <dbReference type="ChEBI" id="CHEBI:74486"/>
        <dbReference type="EC" id="2.1.1.177"/>
    </reaction>
</comment>
<dbReference type="HAMAP" id="MF_00658">
    <property type="entry name" value="23SrRNA_methyltr_H"/>
    <property type="match status" value="1"/>
</dbReference>
<dbReference type="EMBL" id="QOQD01000001">
    <property type="protein sequence ID" value="RCL74615.1"/>
    <property type="molecule type" value="Genomic_DNA"/>
</dbReference>
<comment type="function">
    <text evidence="5">Specifically methylates the pseudouridine at position 1915 (m3Psi1915) in 23S rRNA.</text>
</comment>
<dbReference type="PANTHER" id="PTHR33603:SF1">
    <property type="entry name" value="RIBOSOMAL RNA LARGE SUBUNIT METHYLTRANSFERASE H"/>
    <property type="match status" value="1"/>
</dbReference>
<dbReference type="InterPro" id="IPR003742">
    <property type="entry name" value="RlmH-like"/>
</dbReference>
<dbReference type="Proteomes" id="UP000253570">
    <property type="component" value="Unassembled WGS sequence"/>
</dbReference>
<evidence type="ECO:0000313" key="7">
    <source>
        <dbReference type="Proteomes" id="UP000253570"/>
    </source>
</evidence>
<accession>A0A368DTT6</accession>
<evidence type="ECO:0000256" key="4">
    <source>
        <dbReference type="ARBA" id="ARBA00038303"/>
    </source>
</evidence>
<feature type="binding site" evidence="5">
    <location>
        <position position="77"/>
    </location>
    <ligand>
        <name>S-adenosyl-L-methionine</name>
        <dbReference type="ChEBI" id="CHEBI:59789"/>
    </ligand>
</feature>
<sequence length="161" mass="18556">MNLRLLAIGKITNSKFKLLCDHYLKNINAINKQIGITNVEMIEINKALDKNPDSRKDRECKMILKKINLKESVNIILEEKGKPLTTQEFKNMLDKYLNQPRSEINFIIGGPDGTSRDLSKIANETISLSKMTLPHLMARVILIEQLYRSLSIIINHPYHRD</sequence>
<protein>
    <recommendedName>
        <fullName evidence="5">Ribosomal RNA large subunit methyltransferase H</fullName>
        <ecNumber evidence="5">2.1.1.177</ecNumber>
    </recommendedName>
    <alternativeName>
        <fullName evidence="5">23S rRNA (pseudouridine1915-N3)-methyltransferase</fullName>
    </alternativeName>
    <alternativeName>
        <fullName evidence="5">23S rRNA m3Psi1915 methyltransferase</fullName>
    </alternativeName>
    <alternativeName>
        <fullName evidence="5">rRNA (pseudouridine-N3-)-methyltransferase RlmH</fullName>
    </alternativeName>
</protein>
<evidence type="ECO:0000256" key="3">
    <source>
        <dbReference type="ARBA" id="ARBA00022691"/>
    </source>
</evidence>
<dbReference type="GO" id="GO:0070038">
    <property type="term" value="F:rRNA (pseudouridine-N3-)-methyltransferase activity"/>
    <property type="evidence" value="ECO:0007669"/>
    <property type="project" value="UniProtKB-UniRule"/>
</dbReference>
<comment type="subcellular location">
    <subcellularLocation>
        <location evidence="5">Cytoplasm</location>
    </subcellularLocation>
</comment>
<dbReference type="InterPro" id="IPR029028">
    <property type="entry name" value="Alpha/beta_knot_MTases"/>
</dbReference>
<evidence type="ECO:0000256" key="5">
    <source>
        <dbReference type="HAMAP-Rule" id="MF_00658"/>
    </source>
</evidence>
<evidence type="ECO:0000313" key="6">
    <source>
        <dbReference type="EMBL" id="RCL74615.1"/>
    </source>
</evidence>
<dbReference type="CDD" id="cd18081">
    <property type="entry name" value="RlmH-like"/>
    <property type="match status" value="1"/>
</dbReference>
<keyword evidence="1 5" id="KW-0489">Methyltransferase</keyword>
<keyword evidence="5" id="KW-0698">rRNA processing</keyword>
<evidence type="ECO:0000256" key="1">
    <source>
        <dbReference type="ARBA" id="ARBA00022603"/>
    </source>
</evidence>
<dbReference type="GO" id="GO:0005737">
    <property type="term" value="C:cytoplasm"/>
    <property type="evidence" value="ECO:0007669"/>
    <property type="project" value="UniProtKB-SubCell"/>
</dbReference>
<dbReference type="EC" id="2.1.1.177" evidence="5"/>
<gene>
    <name evidence="5" type="primary">rlmH</name>
    <name evidence="6" type="ORF">DBW71_00270</name>
</gene>
<feature type="binding site" evidence="5">
    <location>
        <position position="109"/>
    </location>
    <ligand>
        <name>S-adenosyl-L-methionine</name>
        <dbReference type="ChEBI" id="CHEBI:59789"/>
    </ligand>
</feature>
<name>A0A368DTT6_9PROT</name>
<reference evidence="6 7" key="1">
    <citation type="journal article" date="2018" name="Microbiome">
        <title>Fine metagenomic profile of the Mediterranean stratified and mixed water columns revealed by assembly and recruitment.</title>
        <authorList>
            <person name="Haro-Moreno J.M."/>
            <person name="Lopez-Perez M."/>
            <person name="De La Torre J.R."/>
            <person name="Picazo A."/>
            <person name="Camacho A."/>
            <person name="Rodriguez-Valera F."/>
        </authorList>
    </citation>
    <scope>NUCLEOTIDE SEQUENCE [LARGE SCALE GENOMIC DNA]</scope>
    <source>
        <strain evidence="6">MED-G57</strain>
    </source>
</reference>
<dbReference type="InterPro" id="IPR029026">
    <property type="entry name" value="tRNA_m1G_MTases_N"/>
</dbReference>
<proteinExistence type="inferred from homology"/>
<dbReference type="AlphaFoldDB" id="A0A368DTT6"/>
<evidence type="ECO:0000256" key="2">
    <source>
        <dbReference type="ARBA" id="ARBA00022679"/>
    </source>
</evidence>
<comment type="caution">
    <text evidence="6">The sequence shown here is derived from an EMBL/GenBank/DDBJ whole genome shotgun (WGS) entry which is preliminary data.</text>
</comment>
<comment type="similarity">
    <text evidence="4 5">Belongs to the RNA methyltransferase RlmH family.</text>
</comment>
<dbReference type="PANTHER" id="PTHR33603">
    <property type="entry name" value="METHYLTRANSFERASE"/>
    <property type="match status" value="1"/>
</dbReference>
<keyword evidence="2 5" id="KW-0808">Transferase</keyword>
<dbReference type="Pfam" id="PF02590">
    <property type="entry name" value="SPOUT_MTase"/>
    <property type="match status" value="1"/>
</dbReference>
<comment type="subunit">
    <text evidence="5">Homodimer.</text>
</comment>
<feature type="binding site" evidence="5">
    <location>
        <begin position="128"/>
        <end position="133"/>
    </location>
    <ligand>
        <name>S-adenosyl-L-methionine</name>
        <dbReference type="ChEBI" id="CHEBI:59789"/>
    </ligand>
</feature>
<dbReference type="SUPFAM" id="SSF75217">
    <property type="entry name" value="alpha/beta knot"/>
    <property type="match status" value="1"/>
</dbReference>